<evidence type="ECO:0000313" key="5">
    <source>
        <dbReference type="Proteomes" id="UP000053927"/>
    </source>
</evidence>
<evidence type="ECO:0000256" key="3">
    <source>
        <dbReference type="ARBA" id="ARBA00023242"/>
    </source>
</evidence>
<organism evidence="4 5">
    <name type="scientific">Stereum hirsutum (strain FP-91666)</name>
    <name type="common">White-rot fungus</name>
    <dbReference type="NCBI Taxonomy" id="721885"/>
    <lineage>
        <taxon>Eukaryota</taxon>
        <taxon>Fungi</taxon>
        <taxon>Dikarya</taxon>
        <taxon>Basidiomycota</taxon>
        <taxon>Agaricomycotina</taxon>
        <taxon>Agaricomycetes</taxon>
        <taxon>Russulales</taxon>
        <taxon>Stereaceae</taxon>
        <taxon>Stereum</taxon>
    </lineage>
</organism>
<proteinExistence type="predicted"/>
<dbReference type="GO" id="GO:0000118">
    <property type="term" value="C:histone deacetylase complex"/>
    <property type="evidence" value="ECO:0007669"/>
    <property type="project" value="TreeGrafter"/>
</dbReference>
<dbReference type="GeneID" id="18802487"/>
<dbReference type="eggNOG" id="KOG1356">
    <property type="taxonomic scope" value="Eukaryota"/>
</dbReference>
<reference evidence="5" key="1">
    <citation type="journal article" date="2012" name="Science">
        <title>The Paleozoic origin of enzymatic lignin decomposition reconstructed from 31 fungal genomes.</title>
        <authorList>
            <person name="Floudas D."/>
            <person name="Binder M."/>
            <person name="Riley R."/>
            <person name="Barry K."/>
            <person name="Blanchette R.A."/>
            <person name="Henrissat B."/>
            <person name="Martinez A.T."/>
            <person name="Otillar R."/>
            <person name="Spatafora J.W."/>
            <person name="Yadav J.S."/>
            <person name="Aerts A."/>
            <person name="Benoit I."/>
            <person name="Boyd A."/>
            <person name="Carlson A."/>
            <person name="Copeland A."/>
            <person name="Coutinho P.M."/>
            <person name="de Vries R.P."/>
            <person name="Ferreira P."/>
            <person name="Findley K."/>
            <person name="Foster B."/>
            <person name="Gaskell J."/>
            <person name="Glotzer D."/>
            <person name="Gorecki P."/>
            <person name="Heitman J."/>
            <person name="Hesse C."/>
            <person name="Hori C."/>
            <person name="Igarashi K."/>
            <person name="Jurgens J.A."/>
            <person name="Kallen N."/>
            <person name="Kersten P."/>
            <person name="Kohler A."/>
            <person name="Kuees U."/>
            <person name="Kumar T.K.A."/>
            <person name="Kuo A."/>
            <person name="LaButti K."/>
            <person name="Larrondo L.F."/>
            <person name="Lindquist E."/>
            <person name="Ling A."/>
            <person name="Lombard V."/>
            <person name="Lucas S."/>
            <person name="Lundell T."/>
            <person name="Martin R."/>
            <person name="McLaughlin D.J."/>
            <person name="Morgenstern I."/>
            <person name="Morin E."/>
            <person name="Murat C."/>
            <person name="Nagy L.G."/>
            <person name="Nolan M."/>
            <person name="Ohm R.A."/>
            <person name="Patyshakuliyeva A."/>
            <person name="Rokas A."/>
            <person name="Ruiz-Duenas F.J."/>
            <person name="Sabat G."/>
            <person name="Salamov A."/>
            <person name="Samejima M."/>
            <person name="Schmutz J."/>
            <person name="Slot J.C."/>
            <person name="St John F."/>
            <person name="Stenlid J."/>
            <person name="Sun H."/>
            <person name="Sun S."/>
            <person name="Syed K."/>
            <person name="Tsang A."/>
            <person name="Wiebenga A."/>
            <person name="Young D."/>
            <person name="Pisabarro A."/>
            <person name="Eastwood D.C."/>
            <person name="Martin F."/>
            <person name="Cullen D."/>
            <person name="Grigoriev I.V."/>
            <person name="Hibbett D.S."/>
        </authorList>
    </citation>
    <scope>NUCLEOTIDE SEQUENCE [LARGE SCALE GENOMIC DNA]</scope>
    <source>
        <strain evidence="5">FP-91666</strain>
    </source>
</reference>
<dbReference type="Gene3D" id="2.60.120.650">
    <property type="entry name" value="Cupin"/>
    <property type="match status" value="1"/>
</dbReference>
<dbReference type="OrthoDB" id="1667110at2759"/>
<dbReference type="GO" id="GO:0006357">
    <property type="term" value="P:regulation of transcription by RNA polymerase II"/>
    <property type="evidence" value="ECO:0007669"/>
    <property type="project" value="TreeGrafter"/>
</dbReference>
<evidence type="ECO:0000256" key="2">
    <source>
        <dbReference type="ARBA" id="ARBA00022723"/>
    </source>
</evidence>
<dbReference type="Proteomes" id="UP000053927">
    <property type="component" value="Unassembled WGS sequence"/>
</dbReference>
<evidence type="ECO:0000313" key="4">
    <source>
        <dbReference type="EMBL" id="EIM79145.1"/>
    </source>
</evidence>
<dbReference type="RefSeq" id="XP_007311765.1">
    <property type="nucleotide sequence ID" value="XM_007311703.1"/>
</dbReference>
<dbReference type="EMBL" id="JH687409">
    <property type="protein sequence ID" value="EIM79145.1"/>
    <property type="molecule type" value="Genomic_DNA"/>
</dbReference>
<keyword evidence="3" id="KW-0539">Nucleus</keyword>
<protein>
    <recommendedName>
        <fullName evidence="6">JmjC domain-containing protein</fullName>
    </recommendedName>
</protein>
<dbReference type="GO" id="GO:0046872">
    <property type="term" value="F:metal ion binding"/>
    <property type="evidence" value="ECO:0007669"/>
    <property type="project" value="UniProtKB-KW"/>
</dbReference>
<evidence type="ECO:0000256" key="1">
    <source>
        <dbReference type="ARBA" id="ARBA00004123"/>
    </source>
</evidence>
<dbReference type="KEGG" id="shs:STEHIDRAFT_163969"/>
<dbReference type="GO" id="GO:0031490">
    <property type="term" value="F:chromatin DNA binding"/>
    <property type="evidence" value="ECO:0007669"/>
    <property type="project" value="TreeGrafter"/>
</dbReference>
<dbReference type="PANTHER" id="PTHR12549:SF38">
    <property type="entry name" value="JMJC DOMAIN-CONTAINING HISTONE DEMETHYLASE 2, ISOFORM A"/>
    <property type="match status" value="1"/>
</dbReference>
<keyword evidence="2" id="KW-0479">Metal-binding</keyword>
<dbReference type="GO" id="GO:0032454">
    <property type="term" value="F:histone H3K9 demethylase activity"/>
    <property type="evidence" value="ECO:0007669"/>
    <property type="project" value="InterPro"/>
</dbReference>
<dbReference type="InterPro" id="IPR045109">
    <property type="entry name" value="LSDs-like"/>
</dbReference>
<dbReference type="PANTHER" id="PTHR12549">
    <property type="entry name" value="JMJC DOMAIN-CONTAINING HISTONE DEMETHYLATION PROTEIN"/>
    <property type="match status" value="1"/>
</dbReference>
<keyword evidence="5" id="KW-1185">Reference proteome</keyword>
<comment type="subcellular location">
    <subcellularLocation>
        <location evidence="1">Nucleus</location>
    </subcellularLocation>
</comment>
<sequence length="290" mass="33200">MVDMNQHRPACAGHATKLRRVSRFANRVEITTAIAEMEAVIGNSAMPEIPNKEQNHRRYKTLEWRMDHHDDWQDFMDCLRRGVPLVVKNSMKAFQRRYDFQYFARTLAGQTIKVIHILDGREEEKDAYKFFMSIDRGDRESEDWKIKDFPPRNAFKGFFESLAQDLDQNWAFRSYIAINGALNMMSRHPNNEGVVKGDVGPKIYNSPAIPEFYGKASTALHIDMMDAVNLSLFSAKSSQSSPQDGAAIWHIFPASSCEHIPTSTPNTKMIQIGPRETLFMVNGHILPMIC</sequence>
<dbReference type="GO" id="GO:0003712">
    <property type="term" value="F:transcription coregulator activity"/>
    <property type="evidence" value="ECO:0007669"/>
    <property type="project" value="TreeGrafter"/>
</dbReference>
<dbReference type="GO" id="GO:0000785">
    <property type="term" value="C:chromatin"/>
    <property type="evidence" value="ECO:0007669"/>
    <property type="project" value="TreeGrafter"/>
</dbReference>
<evidence type="ECO:0008006" key="6">
    <source>
        <dbReference type="Google" id="ProtNLM"/>
    </source>
</evidence>
<accession>R7RWH3</accession>
<dbReference type="AlphaFoldDB" id="R7RWH3"/>
<name>R7RWH3_STEHR</name>
<dbReference type="SUPFAM" id="SSF51197">
    <property type="entry name" value="Clavaminate synthase-like"/>
    <property type="match status" value="1"/>
</dbReference>
<gene>
    <name evidence="4" type="ORF">STEHIDRAFT_163969</name>
</gene>